<feature type="region of interest" description="Disordered" evidence="2">
    <location>
        <begin position="1461"/>
        <end position="1531"/>
    </location>
</feature>
<feature type="coiled-coil region" evidence="1">
    <location>
        <begin position="1872"/>
        <end position="1899"/>
    </location>
</feature>
<organism evidence="4 5">
    <name type="scientific">Parachaetomium inaequale</name>
    <dbReference type="NCBI Taxonomy" id="2588326"/>
    <lineage>
        <taxon>Eukaryota</taxon>
        <taxon>Fungi</taxon>
        <taxon>Dikarya</taxon>
        <taxon>Ascomycota</taxon>
        <taxon>Pezizomycotina</taxon>
        <taxon>Sordariomycetes</taxon>
        <taxon>Sordariomycetidae</taxon>
        <taxon>Sordariales</taxon>
        <taxon>Chaetomiaceae</taxon>
        <taxon>Parachaetomium</taxon>
    </lineage>
</organism>
<accession>A0AAN6SW15</accession>
<evidence type="ECO:0000313" key="5">
    <source>
        <dbReference type="Proteomes" id="UP001303115"/>
    </source>
</evidence>
<dbReference type="Proteomes" id="UP001303115">
    <property type="component" value="Unassembled WGS sequence"/>
</dbReference>
<evidence type="ECO:0000256" key="3">
    <source>
        <dbReference type="SAM" id="Phobius"/>
    </source>
</evidence>
<feature type="region of interest" description="Disordered" evidence="2">
    <location>
        <begin position="997"/>
        <end position="1069"/>
    </location>
</feature>
<feature type="compositionally biased region" description="Basic residues" evidence="2">
    <location>
        <begin position="1796"/>
        <end position="1807"/>
    </location>
</feature>
<proteinExistence type="predicted"/>
<feature type="region of interest" description="Disordered" evidence="2">
    <location>
        <begin position="1953"/>
        <end position="1981"/>
    </location>
</feature>
<feature type="region of interest" description="Disordered" evidence="2">
    <location>
        <begin position="768"/>
        <end position="822"/>
    </location>
</feature>
<feature type="region of interest" description="Disordered" evidence="2">
    <location>
        <begin position="1796"/>
        <end position="1856"/>
    </location>
</feature>
<feature type="region of interest" description="Disordered" evidence="2">
    <location>
        <begin position="692"/>
        <end position="735"/>
    </location>
</feature>
<evidence type="ECO:0000256" key="2">
    <source>
        <dbReference type="SAM" id="MobiDB-lite"/>
    </source>
</evidence>
<feature type="compositionally biased region" description="Polar residues" evidence="2">
    <location>
        <begin position="1230"/>
        <end position="1241"/>
    </location>
</feature>
<feature type="compositionally biased region" description="Basic and acidic residues" evidence="2">
    <location>
        <begin position="1482"/>
        <end position="1493"/>
    </location>
</feature>
<feature type="region of interest" description="Disordered" evidence="2">
    <location>
        <begin position="1909"/>
        <end position="1928"/>
    </location>
</feature>
<feature type="region of interest" description="Disordered" evidence="2">
    <location>
        <begin position="900"/>
        <end position="922"/>
    </location>
</feature>
<feature type="compositionally biased region" description="Polar residues" evidence="2">
    <location>
        <begin position="1960"/>
        <end position="1972"/>
    </location>
</feature>
<feature type="transmembrane region" description="Helical" evidence="3">
    <location>
        <begin position="192"/>
        <end position="214"/>
    </location>
</feature>
<keyword evidence="5" id="KW-1185">Reference proteome</keyword>
<name>A0AAN6SW15_9PEZI</name>
<keyword evidence="3" id="KW-0472">Membrane</keyword>
<feature type="compositionally biased region" description="Polar residues" evidence="2">
    <location>
        <begin position="1001"/>
        <end position="1012"/>
    </location>
</feature>
<comment type="caution">
    <text evidence="4">The sequence shown here is derived from an EMBL/GenBank/DDBJ whole genome shotgun (WGS) entry which is preliminary data.</text>
</comment>
<feature type="compositionally biased region" description="Low complexity" evidence="2">
    <location>
        <begin position="1808"/>
        <end position="1818"/>
    </location>
</feature>
<feature type="transmembrane region" description="Helical" evidence="3">
    <location>
        <begin position="142"/>
        <end position="172"/>
    </location>
</feature>
<feature type="region of interest" description="Disordered" evidence="2">
    <location>
        <begin position="1591"/>
        <end position="1637"/>
    </location>
</feature>
<sequence length="2289" mass="249448">MAVEGATQALVAAFFFGIVLNAASAALVLYLRGYGLAAAFRDSQRLVLVLFLLSAALWAQIDFIAVLLDTSTSMPCQIGIIFSTVFDQFARFSVEQFLLWALNDNNGGELSVTQLIPQVLVLARFLAGAVFIGFTRPQTDTFCVATTSALPVGILVTALDGVIILLLVIRAYSVGGVAKENRDGKGVDADRARALMAVLLGLVIWTGTSVPMLLGFRSLALATRTALPAGGLLVVIAFVAGGAGTLLTSRSTGSRPPEAPSPRRINISRDISTSDTDYPPTRFEDLKEAALRSSRTFVNPREAPRVKDETSIGFAFGMEGEPMPPLPTAAPMSDLARNLDRSASHKSNLFDFAKGKIAISHPIPQQNAGQNPWNKIAVMDLKEAAVADRERRARMHEEESAAVGRSVGPLMNMAPEEALKRGISLKRKEVASVSIRESVFPGAFQPEDVAVATTTSAQLSPGGEETRRRSPRPSLQEEPVQPRRASSESIKTESQSPQNRPLPTQKPLLTANIRPSRMLPPSPATPPPEPTKTPLQRRPTIGLPSNPRARGLKVAEEPGSQHRTILFVNNIEYNDPLMVEAIIKTAGNPSTKPAPVETPGTSRSVVNRPRPIPRKAADSPAQSSPALSHRRTKSGGSVMGRKSLLASSPGSPTQLPPLPTLPRSATMPARPYPNNTKSMTFEEKVTLLFPSPPSGKAIKRRSSVPDVPRIPASYMDMDSSPSEPFDRQRSHRTTKASIRTESILEVDEIPRRSGKTLVNAAGAAGSSWLSAFGDEDGNKPRPKQASEKRGSSPVIPAVRASAWTETTYDRSEDEGTNWSSVNSPELAVGVPVMQRLGLPSSIRMPGRQDIRGSELSTATLPIMLDTSTVEQADLQSPLLSEAEVVASPILPTWHRRVGDKCPTFSDRKKTRSRKIPSPTPLSLNTISTKKILAIQVEPSPLESPAQAIRQIQAQLRKLDELEQATPESASRRIALLEDLEREMGQQEEHWEEIKHDMGRDSMSSMQTTSPTGRDSRHASVASTINVSRESTRQSIGAERRASRLAQMRSNGNLRAPEAPVRKSGSPQMSKWQKRLTEAQMDYMDAQLLRSSNVNFLQLSRAQLASPTPPDSNDSEIPPLPSFDEEIEVEQPTEEHRKLASLWTSVSKEAAPTSFLWAFVSKPVPEVEVPLPGLSVRPAQRKEWAPLQIESAHLWRKPYNTANRATSGLWRPLWASAAPPAEPLVRVPSKSGFTSQKPSRPVTQRPPRRNKRVTLLPDILESPEPLPDKRGTLGIFQFPWGEKSDTASIQPRASMYMAMPGTMTSGGPSIGMAGRSKQPESTEYSSSFFDDYDDDEEDMVGMDSDEDDSDDGFDDSTLWEIASLLKTDAVPSRSSLLPPPPDSVVDDYIDELTSDEEGQSIVIGLAEPREVLADDQQRDSATLESSTLLMLEDTLESQTPPKPAAARPLGLPANPKAALMNSRAAPAASEATPVPEMSRMPRHTAEVKSAESAHGRGSAGLWYPHPSSQADKPSSARGGLFVSGSGRSDYRGTSEQPAAIYISRTPRPVEQKPLERLMSTSLWVFEDVKNGGRNWILGAEPKHQASTGLWYQPSQVDKPSTRGGLFVSGSSRSDFRGTSEEPASISISRKPRSAEQKRLERLTSTKLWVSEGVTKSCRNWILGAKPKHQASRIQRPQATREDWKAALDEAIAASSPRTKKLNRVTATPAEWQAALQEAISLSSHHHQQQTRPAAFNPAIHHPVFATTSLATRSDCFHPAATGYTYDVSAVHPVFFGSLALTCPEDAVHPAMAAYASRKLRRQRSKTRRASSSSSAEARSRSRSTSRSRSHSRRNEGQQQDMGIGGEGEVYTSSAAPPPIPPVLGETVFCGGDNSAIQAQIEALEQERLFVERAAQEEYRRRTSMSVGVREGPVAVKEEEEEEKEDVRGMETVQELQRRLSLRIRQSLVFTAKAPAGEVSKSKQQPPMTSTSASAGPGKGKQLLWNPHTCRAAPVSPTGLWSAAAEHNSSSAPWTEEDTLAASQRARRRRTMQKKQRRQEILAQMAAVGRGENPFVDFASTKLWATGKGVVVVRDWLHPVPNASASAGPKSKQLWAAAVRTGSDIPSPTALWAAGHSSPDSPPAEEDAFATAQRAESRKTVQKKQLQTTEIPTFTEMGTGLWTSAKTPGRKQQQLWTPPLHPLTSMPSSTSLWTPMTSPAHTNLPPAQEDTYAATERARRRKVMQKLQRRWEILAQIAAVESGANPFIDFKGMGLWRVNNSANTSKGLGGAGRDWLHSLCVRRTRGVVLRY</sequence>
<protein>
    <submittedName>
        <fullName evidence="4">Uncharacterized protein</fullName>
    </submittedName>
</protein>
<feature type="region of interest" description="Disordered" evidence="2">
    <location>
        <begin position="587"/>
        <end position="676"/>
    </location>
</feature>
<feature type="transmembrane region" description="Helical" evidence="3">
    <location>
        <begin position="115"/>
        <end position="135"/>
    </location>
</feature>
<feature type="region of interest" description="Disordered" evidence="2">
    <location>
        <begin position="454"/>
        <end position="558"/>
    </location>
</feature>
<feature type="compositionally biased region" description="Polar residues" evidence="2">
    <location>
        <begin position="1020"/>
        <end position="1034"/>
    </location>
</feature>
<feature type="region of interest" description="Disordered" evidence="2">
    <location>
        <begin position="249"/>
        <end position="279"/>
    </location>
</feature>
<keyword evidence="3" id="KW-1133">Transmembrane helix</keyword>
<feature type="compositionally biased region" description="Basic and acidic residues" evidence="2">
    <location>
        <begin position="776"/>
        <end position="790"/>
    </location>
</feature>
<keyword evidence="1" id="KW-0175">Coiled coil</keyword>
<dbReference type="EMBL" id="MU854320">
    <property type="protein sequence ID" value="KAK4044211.1"/>
    <property type="molecule type" value="Genomic_DNA"/>
</dbReference>
<keyword evidence="3" id="KW-0812">Transmembrane</keyword>
<feature type="compositionally biased region" description="Acidic residues" evidence="2">
    <location>
        <begin position="1329"/>
        <end position="1353"/>
    </location>
</feature>
<feature type="compositionally biased region" description="Polar residues" evidence="2">
    <location>
        <begin position="487"/>
        <end position="502"/>
    </location>
</feature>
<gene>
    <name evidence="4" type="ORF">C8A01DRAFT_31524</name>
</gene>
<feature type="transmembrane region" description="Helical" evidence="3">
    <location>
        <begin position="12"/>
        <end position="34"/>
    </location>
</feature>
<feature type="region of interest" description="Disordered" evidence="2">
    <location>
        <begin position="1305"/>
        <end position="1354"/>
    </location>
</feature>
<feature type="region of interest" description="Disordered" evidence="2">
    <location>
        <begin position="1224"/>
        <end position="1253"/>
    </location>
</feature>
<feature type="compositionally biased region" description="Pro residues" evidence="2">
    <location>
        <begin position="518"/>
        <end position="531"/>
    </location>
</feature>
<evidence type="ECO:0000256" key="1">
    <source>
        <dbReference type="SAM" id="Coils"/>
    </source>
</evidence>
<feature type="transmembrane region" description="Helical" evidence="3">
    <location>
        <begin position="226"/>
        <end position="247"/>
    </location>
</feature>
<feature type="transmembrane region" description="Helical" evidence="3">
    <location>
        <begin position="46"/>
        <end position="68"/>
    </location>
</feature>
<evidence type="ECO:0000313" key="4">
    <source>
        <dbReference type="EMBL" id="KAK4044211.1"/>
    </source>
</evidence>
<reference evidence="5" key="1">
    <citation type="journal article" date="2023" name="Mol. Phylogenet. Evol.">
        <title>Genome-scale phylogeny and comparative genomics of the fungal order Sordariales.</title>
        <authorList>
            <person name="Hensen N."/>
            <person name="Bonometti L."/>
            <person name="Westerberg I."/>
            <person name="Brannstrom I.O."/>
            <person name="Guillou S."/>
            <person name="Cros-Aarteil S."/>
            <person name="Calhoun S."/>
            <person name="Haridas S."/>
            <person name="Kuo A."/>
            <person name="Mondo S."/>
            <person name="Pangilinan J."/>
            <person name="Riley R."/>
            <person name="LaButti K."/>
            <person name="Andreopoulos B."/>
            <person name="Lipzen A."/>
            <person name="Chen C."/>
            <person name="Yan M."/>
            <person name="Daum C."/>
            <person name="Ng V."/>
            <person name="Clum A."/>
            <person name="Steindorff A."/>
            <person name="Ohm R.A."/>
            <person name="Martin F."/>
            <person name="Silar P."/>
            <person name="Natvig D.O."/>
            <person name="Lalanne C."/>
            <person name="Gautier V."/>
            <person name="Ament-Velasquez S.L."/>
            <person name="Kruys A."/>
            <person name="Hutchinson M.I."/>
            <person name="Powell A.J."/>
            <person name="Barry K."/>
            <person name="Miller A.N."/>
            <person name="Grigoriev I.V."/>
            <person name="Debuchy R."/>
            <person name="Gladieux P."/>
            <person name="Hiltunen Thoren M."/>
            <person name="Johannesson H."/>
        </authorList>
    </citation>
    <scope>NUCLEOTIDE SEQUENCE [LARGE SCALE GENOMIC DNA]</scope>
    <source>
        <strain evidence="5">CBS 284.82</strain>
    </source>
</reference>
<feature type="compositionally biased region" description="Basic residues" evidence="2">
    <location>
        <begin position="1819"/>
        <end position="1830"/>
    </location>
</feature>